<proteinExistence type="inferred from homology"/>
<comment type="similarity">
    <text evidence="1">Belongs to the AHA1 family.</text>
</comment>
<feature type="domain" description="Activator of Hsp90 ATPase homologue 1/2-like C-terminal" evidence="2">
    <location>
        <begin position="23"/>
        <end position="134"/>
    </location>
</feature>
<dbReference type="SUPFAM" id="SSF55961">
    <property type="entry name" value="Bet v1-like"/>
    <property type="match status" value="1"/>
</dbReference>
<dbReference type="InterPro" id="IPR023393">
    <property type="entry name" value="START-like_dom_sf"/>
</dbReference>
<evidence type="ECO:0000256" key="1">
    <source>
        <dbReference type="ARBA" id="ARBA00006817"/>
    </source>
</evidence>
<accession>A0A3N4GH35</accession>
<name>A0A3N4GH35_9LACT</name>
<protein>
    <recommendedName>
        <fullName evidence="2">Activator of Hsp90 ATPase homologue 1/2-like C-terminal domain-containing protein</fullName>
    </recommendedName>
</protein>
<comment type="caution">
    <text evidence="3">The sequence shown here is derived from an EMBL/GenBank/DDBJ whole genome shotgun (WGS) entry which is preliminary data.</text>
</comment>
<reference evidence="3 4" key="1">
    <citation type="submission" date="2018-11" db="EMBL/GenBank/DDBJ databases">
        <title>Aerococcus sp. SJQ22, whole genome shotgun sequence.</title>
        <authorList>
            <person name="Sun L."/>
            <person name="Gao X."/>
            <person name="Chen W."/>
            <person name="Huang K."/>
        </authorList>
    </citation>
    <scope>NUCLEOTIDE SEQUENCE [LARGE SCALE GENOMIC DNA]</scope>
    <source>
        <strain evidence="3 4">SJQ22</strain>
    </source>
</reference>
<evidence type="ECO:0000259" key="2">
    <source>
        <dbReference type="Pfam" id="PF08327"/>
    </source>
</evidence>
<organism evidence="3 4">
    <name type="scientific">Aerococcus agrisoli</name>
    <dbReference type="NCBI Taxonomy" id="2487350"/>
    <lineage>
        <taxon>Bacteria</taxon>
        <taxon>Bacillati</taxon>
        <taxon>Bacillota</taxon>
        <taxon>Bacilli</taxon>
        <taxon>Lactobacillales</taxon>
        <taxon>Aerococcaceae</taxon>
        <taxon>Aerococcus</taxon>
    </lineage>
</organism>
<dbReference type="Pfam" id="PF08327">
    <property type="entry name" value="AHSA1"/>
    <property type="match status" value="1"/>
</dbReference>
<dbReference type="Proteomes" id="UP000273977">
    <property type="component" value="Unassembled WGS sequence"/>
</dbReference>
<sequence length="165" mass="19084">MPYGQLIEHDHRYTLYFERKLRFTPSVVFDALVDPNIFAQWYPFATGVMDVKVGGHIKFDDGEGAKYHGMITKLDAPREFEFIEDTTDVIHIRLEATETGTGTLLKFSHTFESPDWIVPTATGWHNCLNVFRDIMNGYEANWPMPDELTALAHVYEERFASNYTK</sequence>
<evidence type="ECO:0000313" key="3">
    <source>
        <dbReference type="EMBL" id="RPA60737.1"/>
    </source>
</evidence>
<dbReference type="EMBL" id="RKMG01000009">
    <property type="protein sequence ID" value="RPA60737.1"/>
    <property type="molecule type" value="Genomic_DNA"/>
</dbReference>
<gene>
    <name evidence="3" type="ORF">EF384_04020</name>
</gene>
<evidence type="ECO:0000313" key="4">
    <source>
        <dbReference type="Proteomes" id="UP000273977"/>
    </source>
</evidence>
<dbReference type="RefSeq" id="WP_123779701.1">
    <property type="nucleotide sequence ID" value="NZ_RKMG01000009.1"/>
</dbReference>
<keyword evidence="4" id="KW-1185">Reference proteome</keyword>
<dbReference type="Gene3D" id="3.30.530.20">
    <property type="match status" value="1"/>
</dbReference>
<dbReference type="OrthoDB" id="9803476at2"/>
<dbReference type="AlphaFoldDB" id="A0A3N4GH35"/>
<dbReference type="InterPro" id="IPR013538">
    <property type="entry name" value="ASHA1/2-like_C"/>
</dbReference>